<feature type="domain" description="EMC1 first beta-propeller" evidence="12">
    <location>
        <begin position="148"/>
        <end position="273"/>
    </location>
</feature>
<sequence>MCLTTQEPVTACPSLNSIITANIQWCDVQRVQQYVGVVTHAVFDESSVPARRIIVATAQNVLAALSTKNGEIVWRHILESSDTGKVDLLVSEGPQVTTIAGNLLRSWDVISAALVEEIQLDHTPAAGVLQRGVSLGDSELVLVEVMVGSVALTTLDRSSGATLDQETLAVPWLTTDTRCACGDKTLVCVDVSVGLLFVLPLTANSPTFKSQPLTSIGLQQSENAPEVHLQRVSGSPSHMVAESRKLIHLHESELHLVRDLSGSRASAIADSVLYTVMQTGRPLMLVDKELQPHMFPASGEKVVLEHKDSIFVHLALAGSSTLTGYTLRFSRPGMLMLSEVWTVSLGGGPITGVHGKLVAEKVHSPGRVLADRSVLYKYVNPNLAVVTTQGYDHINKNTMNLYLIDTVTGAVIESVSHKKVSGPLHIVHSENWVVYTFFNDKYRRFEVTSLELFEGLNQANATAFSSFGGRATPPILERQSYIMPVGVQAATHTTTEKGITTKFILFALQSGNVLQMNKWFLDPRRPVTGGPQEEGLMPYIPELRISPHDMITYNYTLPRVSAIYTAPTGLESACVVLVYGLDLFYTRMFPSKMFDVLKDDFDHYLIGGAVLALAVAALITRKALQSSTNWWNRVRYPYKDRDKDQIQYHKQPAKSED</sequence>
<dbReference type="InterPro" id="IPR026895">
    <property type="entry name" value="EMC1"/>
</dbReference>
<accession>A0A5B7CGJ8</accession>
<dbReference type="Proteomes" id="UP000324222">
    <property type="component" value="Unassembled WGS sequence"/>
</dbReference>
<keyword evidence="8" id="KW-1133">Transmembrane helix</keyword>
<keyword evidence="6" id="KW-0732">Signal</keyword>
<evidence type="ECO:0000256" key="4">
    <source>
        <dbReference type="ARBA" id="ARBA00020824"/>
    </source>
</evidence>
<comment type="subunit">
    <text evidence="3">Component of the ER membrane protein complex (EMC).</text>
</comment>
<evidence type="ECO:0000256" key="5">
    <source>
        <dbReference type="ARBA" id="ARBA00022692"/>
    </source>
</evidence>
<comment type="similarity">
    <text evidence="2">Belongs to the EMC1 family.</text>
</comment>
<dbReference type="InterPro" id="IPR011047">
    <property type="entry name" value="Quinoprotein_ADH-like_sf"/>
</dbReference>
<evidence type="ECO:0000259" key="12">
    <source>
        <dbReference type="Pfam" id="PF25293"/>
    </source>
</evidence>
<dbReference type="InterPro" id="IPR058545">
    <property type="entry name" value="Beta-prop_EMC1_1st"/>
</dbReference>
<comment type="caution">
    <text evidence="13">The sequence shown here is derived from an EMBL/GenBank/DDBJ whole genome shotgun (WGS) entry which is preliminary data.</text>
</comment>
<evidence type="ECO:0000313" key="13">
    <source>
        <dbReference type="EMBL" id="MPC08398.1"/>
    </source>
</evidence>
<evidence type="ECO:0000256" key="2">
    <source>
        <dbReference type="ARBA" id="ARBA00007904"/>
    </source>
</evidence>
<dbReference type="OrthoDB" id="28092at2759"/>
<evidence type="ECO:0000313" key="14">
    <source>
        <dbReference type="Proteomes" id="UP000324222"/>
    </source>
</evidence>
<evidence type="ECO:0000256" key="8">
    <source>
        <dbReference type="ARBA" id="ARBA00022989"/>
    </source>
</evidence>
<feature type="domain" description="ER membrane protein complex subunit 1 C-terminal" evidence="11">
    <location>
        <begin position="429"/>
        <end position="626"/>
    </location>
</feature>
<keyword evidence="9" id="KW-0472">Membrane</keyword>
<protein>
    <recommendedName>
        <fullName evidence="4">ER membrane protein complex subunit 1</fullName>
    </recommendedName>
</protein>
<evidence type="ECO:0000256" key="10">
    <source>
        <dbReference type="ARBA" id="ARBA00023180"/>
    </source>
</evidence>
<keyword evidence="10" id="KW-0325">Glycoprotein</keyword>
<feature type="domain" description="EMC1 first beta-propeller" evidence="12">
    <location>
        <begin position="32"/>
        <end position="127"/>
    </location>
</feature>
<evidence type="ECO:0000256" key="1">
    <source>
        <dbReference type="ARBA" id="ARBA00004115"/>
    </source>
</evidence>
<gene>
    <name evidence="13" type="primary">EMC1</name>
    <name evidence="13" type="ORF">E2C01_000985</name>
</gene>
<evidence type="ECO:0000256" key="7">
    <source>
        <dbReference type="ARBA" id="ARBA00022824"/>
    </source>
</evidence>
<proteinExistence type="inferred from homology"/>
<dbReference type="GO" id="GO:0034975">
    <property type="term" value="P:protein folding in endoplasmic reticulum"/>
    <property type="evidence" value="ECO:0007669"/>
    <property type="project" value="TreeGrafter"/>
</dbReference>
<dbReference type="GO" id="GO:0072546">
    <property type="term" value="C:EMC complex"/>
    <property type="evidence" value="ECO:0007669"/>
    <property type="project" value="InterPro"/>
</dbReference>
<evidence type="ECO:0000256" key="6">
    <source>
        <dbReference type="ARBA" id="ARBA00022729"/>
    </source>
</evidence>
<dbReference type="Pfam" id="PF25293">
    <property type="entry name" value="Beta-prop_EMC1_N"/>
    <property type="match status" value="2"/>
</dbReference>
<dbReference type="PANTHER" id="PTHR21573">
    <property type="entry name" value="ER MEMBRANE PROTEIN COMPLEX SUBUNIT 1"/>
    <property type="match status" value="1"/>
</dbReference>
<evidence type="ECO:0000256" key="9">
    <source>
        <dbReference type="ARBA" id="ARBA00023136"/>
    </source>
</evidence>
<keyword evidence="5" id="KW-0812">Transmembrane</keyword>
<reference evidence="13 14" key="1">
    <citation type="submission" date="2019-05" db="EMBL/GenBank/DDBJ databases">
        <title>Another draft genome of Portunus trituberculatus and its Hox gene families provides insights of decapod evolution.</title>
        <authorList>
            <person name="Jeong J.-H."/>
            <person name="Song I."/>
            <person name="Kim S."/>
            <person name="Choi T."/>
            <person name="Kim D."/>
            <person name="Ryu S."/>
            <person name="Kim W."/>
        </authorList>
    </citation>
    <scope>NUCLEOTIDE SEQUENCE [LARGE SCALE GENOMIC DNA]</scope>
    <source>
        <tissue evidence="13">Muscle</tissue>
    </source>
</reference>
<evidence type="ECO:0000259" key="11">
    <source>
        <dbReference type="Pfam" id="PF07774"/>
    </source>
</evidence>
<organism evidence="13 14">
    <name type="scientific">Portunus trituberculatus</name>
    <name type="common">Swimming crab</name>
    <name type="synonym">Neptunus trituberculatus</name>
    <dbReference type="NCBI Taxonomy" id="210409"/>
    <lineage>
        <taxon>Eukaryota</taxon>
        <taxon>Metazoa</taxon>
        <taxon>Ecdysozoa</taxon>
        <taxon>Arthropoda</taxon>
        <taxon>Crustacea</taxon>
        <taxon>Multicrustacea</taxon>
        <taxon>Malacostraca</taxon>
        <taxon>Eumalacostraca</taxon>
        <taxon>Eucarida</taxon>
        <taxon>Decapoda</taxon>
        <taxon>Pleocyemata</taxon>
        <taxon>Brachyura</taxon>
        <taxon>Eubrachyura</taxon>
        <taxon>Portunoidea</taxon>
        <taxon>Portunidae</taxon>
        <taxon>Portuninae</taxon>
        <taxon>Portunus</taxon>
    </lineage>
</organism>
<name>A0A5B7CGJ8_PORTR</name>
<evidence type="ECO:0000256" key="3">
    <source>
        <dbReference type="ARBA" id="ARBA00011276"/>
    </source>
</evidence>
<dbReference type="InterPro" id="IPR011678">
    <property type="entry name" value="EMC1_C"/>
</dbReference>
<dbReference type="EMBL" id="VSRR010000028">
    <property type="protein sequence ID" value="MPC08398.1"/>
    <property type="molecule type" value="Genomic_DNA"/>
</dbReference>
<dbReference type="AlphaFoldDB" id="A0A5B7CGJ8"/>
<dbReference type="SUPFAM" id="SSF50998">
    <property type="entry name" value="Quinoprotein alcohol dehydrogenase-like"/>
    <property type="match status" value="1"/>
</dbReference>
<keyword evidence="7" id="KW-0256">Endoplasmic reticulum</keyword>
<dbReference type="Pfam" id="PF07774">
    <property type="entry name" value="EMC1_C"/>
    <property type="match status" value="1"/>
</dbReference>
<keyword evidence="14" id="KW-1185">Reference proteome</keyword>
<dbReference type="PANTHER" id="PTHR21573:SF0">
    <property type="entry name" value="ER MEMBRANE PROTEIN COMPLEX SUBUNIT 1"/>
    <property type="match status" value="1"/>
</dbReference>
<comment type="subcellular location">
    <subcellularLocation>
        <location evidence="1">Endoplasmic reticulum membrane</location>
        <topology evidence="1">Single-pass type I membrane protein</topology>
    </subcellularLocation>
</comment>